<evidence type="ECO:0000256" key="9">
    <source>
        <dbReference type="SAM" id="Phobius"/>
    </source>
</evidence>
<evidence type="ECO:0000256" key="7">
    <source>
        <dbReference type="ARBA" id="ARBA00038459"/>
    </source>
</evidence>
<comment type="caution">
    <text evidence="11">The sequence shown here is derived from an EMBL/GenBank/DDBJ whole genome shotgun (WGS) entry which is preliminary data.</text>
</comment>
<feature type="transmembrane region" description="Helical" evidence="9">
    <location>
        <begin position="381"/>
        <end position="402"/>
    </location>
</feature>
<feature type="transmembrane region" description="Helical" evidence="9">
    <location>
        <begin position="164"/>
        <end position="186"/>
    </location>
</feature>
<dbReference type="PANTHER" id="PTHR23502:SF186">
    <property type="entry name" value="MAJOR FACILITATOR SUPERFAMILY (MFS) PROFILE DOMAIN-CONTAINING PROTEIN"/>
    <property type="match status" value="1"/>
</dbReference>
<keyword evidence="12" id="KW-1185">Reference proteome</keyword>
<dbReference type="PROSITE" id="PS50850">
    <property type="entry name" value="MFS"/>
    <property type="match status" value="1"/>
</dbReference>
<sequence length="560" mass="61277">MSERKGENALSDGPEPTRIPFWRMMFDHSGITSDVINYQYQGSGTKDDPHIVTWIPNDPRNPMLLNKKFKWSIAVFEALSTTAVALVSSAYTGGMDQIIEEFGIDRQVAILGVALYVLGFAVGPLLWAPLGELFGRQIMFFITFLGLTAFNCGAAGSPNARTLIVLRFLAGSFGASTFTNAGGVIADIFEASDRGLAMGIYSTAPFLGPVTGPIIGGFLGKAAGWRWILGFLGALTGFFWILGCALVPETYAVVLLRRRAEKLSKITGKVYMSRKDAEMGEVSVQSSLGTALSRPWILLVKEPIVLLLSLYMAIIYGTLYLFFAAFPIVYQQHRGWDQGIGSLPFLGLLIGMIIAIIYCIPENKRYIRIVERNNGLAPPEARLLPAMVGSIPLPIGLFWFAWTNGPEIHWLASVAAGIPFGFGMVLVFLSVMNYLVDAYTIFAASVLGANTFLRSIFGAVFPLIATYMYNNLGIHWASTILAFLSLVCVPFPFLFYRYGSVIRQKCAYAAEAAAHMKGLQHDESSQNEQSDGTLLEIPRSNSVPPATVEQEKDAREQTSS</sequence>
<keyword evidence="4 9" id="KW-0812">Transmembrane</keyword>
<name>A0ABY6U2H0_BIOOC</name>
<keyword evidence="5 9" id="KW-1133">Transmembrane helix</keyword>
<evidence type="ECO:0000256" key="5">
    <source>
        <dbReference type="ARBA" id="ARBA00022989"/>
    </source>
</evidence>
<evidence type="ECO:0000256" key="6">
    <source>
        <dbReference type="ARBA" id="ARBA00023136"/>
    </source>
</evidence>
<dbReference type="SUPFAM" id="SSF103473">
    <property type="entry name" value="MFS general substrate transporter"/>
    <property type="match status" value="1"/>
</dbReference>
<keyword evidence="6 9" id="KW-0472">Membrane</keyword>
<feature type="transmembrane region" description="Helical" evidence="9">
    <location>
        <begin position="69"/>
        <end position="88"/>
    </location>
</feature>
<evidence type="ECO:0000259" key="10">
    <source>
        <dbReference type="PROSITE" id="PS50850"/>
    </source>
</evidence>
<feature type="transmembrane region" description="Helical" evidence="9">
    <location>
        <begin position="198"/>
        <end position="219"/>
    </location>
</feature>
<dbReference type="Gene3D" id="1.20.1250.20">
    <property type="entry name" value="MFS general substrate transporter like domains"/>
    <property type="match status" value="1"/>
</dbReference>
<organism evidence="11 12">
    <name type="scientific">Bionectria ochroleuca</name>
    <name type="common">Gliocladium roseum</name>
    <dbReference type="NCBI Taxonomy" id="29856"/>
    <lineage>
        <taxon>Eukaryota</taxon>
        <taxon>Fungi</taxon>
        <taxon>Dikarya</taxon>
        <taxon>Ascomycota</taxon>
        <taxon>Pezizomycotina</taxon>
        <taxon>Sordariomycetes</taxon>
        <taxon>Hypocreomycetidae</taxon>
        <taxon>Hypocreales</taxon>
        <taxon>Bionectriaceae</taxon>
        <taxon>Clonostachys</taxon>
    </lineage>
</organism>
<evidence type="ECO:0000256" key="1">
    <source>
        <dbReference type="ARBA" id="ARBA00004651"/>
    </source>
</evidence>
<comment type="subcellular location">
    <subcellularLocation>
        <location evidence="1">Cell membrane</location>
        <topology evidence="1">Multi-pass membrane protein</topology>
    </subcellularLocation>
</comment>
<feature type="region of interest" description="Disordered" evidence="8">
    <location>
        <begin position="519"/>
        <end position="560"/>
    </location>
</feature>
<keyword evidence="2" id="KW-0813">Transport</keyword>
<dbReference type="Pfam" id="PF07690">
    <property type="entry name" value="MFS_1"/>
    <property type="match status" value="1"/>
</dbReference>
<evidence type="ECO:0000256" key="3">
    <source>
        <dbReference type="ARBA" id="ARBA00022475"/>
    </source>
</evidence>
<feature type="transmembrane region" description="Helical" evidence="9">
    <location>
        <begin position="108"/>
        <end position="127"/>
    </location>
</feature>
<feature type="transmembrane region" description="Helical" evidence="9">
    <location>
        <begin position="342"/>
        <end position="360"/>
    </location>
</feature>
<feature type="transmembrane region" description="Helical" evidence="9">
    <location>
        <begin position="408"/>
        <end position="429"/>
    </location>
</feature>
<evidence type="ECO:0000313" key="11">
    <source>
        <dbReference type="EMBL" id="VUC24101.1"/>
    </source>
</evidence>
<dbReference type="CDD" id="cd17323">
    <property type="entry name" value="MFS_Tpo1_MDR_like"/>
    <property type="match status" value="1"/>
</dbReference>
<dbReference type="InterPro" id="IPR036259">
    <property type="entry name" value="MFS_trans_sf"/>
</dbReference>
<proteinExistence type="inferred from homology"/>
<gene>
    <name evidence="11" type="ORF">CLO192961_LOCUS132652</name>
</gene>
<evidence type="ECO:0000256" key="4">
    <source>
        <dbReference type="ARBA" id="ARBA00022692"/>
    </source>
</evidence>
<feature type="transmembrane region" description="Helical" evidence="9">
    <location>
        <begin position="474"/>
        <end position="495"/>
    </location>
</feature>
<feature type="transmembrane region" description="Helical" evidence="9">
    <location>
        <begin position="139"/>
        <end position="158"/>
    </location>
</feature>
<feature type="transmembrane region" description="Helical" evidence="9">
    <location>
        <begin position="441"/>
        <end position="468"/>
    </location>
</feature>
<feature type="transmembrane region" description="Helical" evidence="9">
    <location>
        <begin position="304"/>
        <end position="330"/>
    </location>
</feature>
<keyword evidence="3" id="KW-1003">Cell membrane</keyword>
<evidence type="ECO:0000256" key="8">
    <source>
        <dbReference type="SAM" id="MobiDB-lite"/>
    </source>
</evidence>
<dbReference type="InterPro" id="IPR020846">
    <property type="entry name" value="MFS_dom"/>
</dbReference>
<dbReference type="Proteomes" id="UP000766486">
    <property type="component" value="Unassembled WGS sequence"/>
</dbReference>
<accession>A0ABY6U2H0</accession>
<comment type="similarity">
    <text evidence="7">Belongs to the major facilitator superfamily. DHA1 family. Polyamines/proton antiporter (TC 2.A.1.2.16) subfamily.</text>
</comment>
<evidence type="ECO:0000256" key="2">
    <source>
        <dbReference type="ARBA" id="ARBA00022448"/>
    </source>
</evidence>
<protein>
    <recommendedName>
        <fullName evidence="10">Major facilitator superfamily (MFS) profile domain-containing protein</fullName>
    </recommendedName>
</protein>
<evidence type="ECO:0000313" key="12">
    <source>
        <dbReference type="Proteomes" id="UP000766486"/>
    </source>
</evidence>
<dbReference type="EMBL" id="CABFNS010000715">
    <property type="protein sequence ID" value="VUC24101.1"/>
    <property type="molecule type" value="Genomic_DNA"/>
</dbReference>
<reference evidence="11 12" key="1">
    <citation type="submission" date="2019-06" db="EMBL/GenBank/DDBJ databases">
        <authorList>
            <person name="Broberg M."/>
        </authorList>
    </citation>
    <scope>NUCLEOTIDE SEQUENCE [LARGE SCALE GENOMIC DNA]</scope>
</reference>
<feature type="transmembrane region" description="Helical" evidence="9">
    <location>
        <begin position="225"/>
        <end position="256"/>
    </location>
</feature>
<dbReference type="InterPro" id="IPR011701">
    <property type="entry name" value="MFS"/>
</dbReference>
<feature type="compositionally biased region" description="Basic and acidic residues" evidence="8">
    <location>
        <begin position="549"/>
        <end position="560"/>
    </location>
</feature>
<dbReference type="PANTHER" id="PTHR23502">
    <property type="entry name" value="MAJOR FACILITATOR SUPERFAMILY"/>
    <property type="match status" value="1"/>
</dbReference>
<feature type="domain" description="Major facilitator superfamily (MFS) profile" evidence="10">
    <location>
        <begin position="73"/>
        <end position="500"/>
    </location>
</feature>